<organism evidence="2 3">
    <name type="scientific">Patiriisocius hiemis</name>
    <dbReference type="NCBI Taxonomy" id="3075604"/>
    <lineage>
        <taxon>Bacteria</taxon>
        <taxon>Pseudomonadati</taxon>
        <taxon>Bacteroidota</taxon>
        <taxon>Flavobacteriia</taxon>
        <taxon>Flavobacteriales</taxon>
        <taxon>Flavobacteriaceae</taxon>
        <taxon>Patiriisocius</taxon>
    </lineage>
</organism>
<accession>A0ABU2YG91</accession>
<reference evidence="2 3" key="1">
    <citation type="submission" date="2023-09" db="EMBL/GenBank/DDBJ databases">
        <authorList>
            <person name="Rey-Velasco X."/>
        </authorList>
    </citation>
    <scope>NUCLEOTIDE SEQUENCE [LARGE SCALE GENOMIC DNA]</scope>
    <source>
        <strain evidence="2 3">W242</strain>
    </source>
</reference>
<feature type="chain" id="PRO_5046746337" evidence="1">
    <location>
        <begin position="22"/>
        <end position="156"/>
    </location>
</feature>
<keyword evidence="1" id="KW-0732">Signal</keyword>
<proteinExistence type="predicted"/>
<dbReference type="Proteomes" id="UP001254488">
    <property type="component" value="Unassembled WGS sequence"/>
</dbReference>
<gene>
    <name evidence="2" type="ORF">RM538_11890</name>
</gene>
<dbReference type="EMBL" id="JAVRHZ010000008">
    <property type="protein sequence ID" value="MDT0556709.1"/>
    <property type="molecule type" value="Genomic_DNA"/>
</dbReference>
<protein>
    <submittedName>
        <fullName evidence="2">Tail fiber protein</fullName>
    </submittedName>
</protein>
<feature type="signal peptide" evidence="1">
    <location>
        <begin position="1"/>
        <end position="21"/>
    </location>
</feature>
<dbReference type="PROSITE" id="PS51257">
    <property type="entry name" value="PROKAR_LIPOPROTEIN"/>
    <property type="match status" value="1"/>
</dbReference>
<sequence>MKNLLILFTLLFLLGSCAAQSSYGNLITQKNGKVGIGTTNPDETLTVKGKIHTQEVIVDLKGAVAPDYVFEEYTKGSSTLNPDYSRLSLLKLEAYVKKHNHLPKIPSAKELDKNGLSLKEMNLLLLEKIEELTLYTIEQQKELEVLKEKISKLENE</sequence>
<name>A0ABU2YG91_9FLAO</name>
<keyword evidence="3" id="KW-1185">Reference proteome</keyword>
<evidence type="ECO:0000313" key="3">
    <source>
        <dbReference type="Proteomes" id="UP001254488"/>
    </source>
</evidence>
<evidence type="ECO:0000256" key="1">
    <source>
        <dbReference type="SAM" id="SignalP"/>
    </source>
</evidence>
<dbReference type="RefSeq" id="WP_311333660.1">
    <property type="nucleotide sequence ID" value="NZ_JAVRHZ010000008.1"/>
</dbReference>
<comment type="caution">
    <text evidence="2">The sequence shown here is derived from an EMBL/GenBank/DDBJ whole genome shotgun (WGS) entry which is preliminary data.</text>
</comment>
<evidence type="ECO:0000313" key="2">
    <source>
        <dbReference type="EMBL" id="MDT0556709.1"/>
    </source>
</evidence>